<gene>
    <name evidence="3" type="ORF">K435DRAFT_961792</name>
</gene>
<name>A0A4S8MR43_DENBC</name>
<keyword evidence="1" id="KW-0175">Coiled coil</keyword>
<evidence type="ECO:0000256" key="2">
    <source>
        <dbReference type="SAM" id="MobiDB-lite"/>
    </source>
</evidence>
<protein>
    <submittedName>
        <fullName evidence="3">Uncharacterized protein</fullName>
    </submittedName>
</protein>
<dbReference type="AlphaFoldDB" id="A0A4S8MR43"/>
<dbReference type="EMBL" id="ML179053">
    <property type="protein sequence ID" value="THV04794.1"/>
    <property type="molecule type" value="Genomic_DNA"/>
</dbReference>
<evidence type="ECO:0000256" key="1">
    <source>
        <dbReference type="SAM" id="Coils"/>
    </source>
</evidence>
<accession>A0A4S8MR43</accession>
<proteinExistence type="predicted"/>
<dbReference type="Proteomes" id="UP000297245">
    <property type="component" value="Unassembled WGS sequence"/>
</dbReference>
<keyword evidence="4" id="KW-1185">Reference proteome</keyword>
<feature type="coiled-coil region" evidence="1">
    <location>
        <begin position="229"/>
        <end position="256"/>
    </location>
</feature>
<evidence type="ECO:0000313" key="4">
    <source>
        <dbReference type="Proteomes" id="UP000297245"/>
    </source>
</evidence>
<reference evidence="3 4" key="1">
    <citation type="journal article" date="2019" name="Nat. Ecol. Evol.">
        <title>Megaphylogeny resolves global patterns of mushroom evolution.</title>
        <authorList>
            <person name="Varga T."/>
            <person name="Krizsan K."/>
            <person name="Foldi C."/>
            <person name="Dima B."/>
            <person name="Sanchez-Garcia M."/>
            <person name="Sanchez-Ramirez S."/>
            <person name="Szollosi G.J."/>
            <person name="Szarkandi J.G."/>
            <person name="Papp V."/>
            <person name="Albert L."/>
            <person name="Andreopoulos W."/>
            <person name="Angelini C."/>
            <person name="Antonin V."/>
            <person name="Barry K.W."/>
            <person name="Bougher N.L."/>
            <person name="Buchanan P."/>
            <person name="Buyck B."/>
            <person name="Bense V."/>
            <person name="Catcheside P."/>
            <person name="Chovatia M."/>
            <person name="Cooper J."/>
            <person name="Damon W."/>
            <person name="Desjardin D."/>
            <person name="Finy P."/>
            <person name="Geml J."/>
            <person name="Haridas S."/>
            <person name="Hughes K."/>
            <person name="Justo A."/>
            <person name="Karasinski D."/>
            <person name="Kautmanova I."/>
            <person name="Kiss B."/>
            <person name="Kocsube S."/>
            <person name="Kotiranta H."/>
            <person name="LaButti K.M."/>
            <person name="Lechner B.E."/>
            <person name="Liimatainen K."/>
            <person name="Lipzen A."/>
            <person name="Lukacs Z."/>
            <person name="Mihaltcheva S."/>
            <person name="Morgado L.N."/>
            <person name="Niskanen T."/>
            <person name="Noordeloos M.E."/>
            <person name="Ohm R.A."/>
            <person name="Ortiz-Santana B."/>
            <person name="Ovrebo C."/>
            <person name="Racz N."/>
            <person name="Riley R."/>
            <person name="Savchenko A."/>
            <person name="Shiryaev A."/>
            <person name="Soop K."/>
            <person name="Spirin V."/>
            <person name="Szebenyi C."/>
            <person name="Tomsovsky M."/>
            <person name="Tulloss R.E."/>
            <person name="Uehling J."/>
            <person name="Grigoriev I.V."/>
            <person name="Vagvolgyi C."/>
            <person name="Papp T."/>
            <person name="Martin F.M."/>
            <person name="Miettinen O."/>
            <person name="Hibbett D.S."/>
            <person name="Nagy L.G."/>
        </authorList>
    </citation>
    <scope>NUCLEOTIDE SEQUENCE [LARGE SCALE GENOMIC DNA]</scope>
    <source>
        <strain evidence="3 4">CBS 962.96</strain>
    </source>
</reference>
<organism evidence="3 4">
    <name type="scientific">Dendrothele bispora (strain CBS 962.96)</name>
    <dbReference type="NCBI Taxonomy" id="1314807"/>
    <lineage>
        <taxon>Eukaryota</taxon>
        <taxon>Fungi</taxon>
        <taxon>Dikarya</taxon>
        <taxon>Basidiomycota</taxon>
        <taxon>Agaricomycotina</taxon>
        <taxon>Agaricomycetes</taxon>
        <taxon>Agaricomycetidae</taxon>
        <taxon>Agaricales</taxon>
        <taxon>Agaricales incertae sedis</taxon>
        <taxon>Dendrothele</taxon>
    </lineage>
</organism>
<feature type="region of interest" description="Disordered" evidence="2">
    <location>
        <begin position="1"/>
        <end position="21"/>
    </location>
</feature>
<evidence type="ECO:0000313" key="3">
    <source>
        <dbReference type="EMBL" id="THV04794.1"/>
    </source>
</evidence>
<sequence>MSHSVPDQRPPIHNDSRIGGIDPSILRGADQILELIQQEREHAIVATRELYQSSLAHQAHQIIQLEDSLVLASKDIKKTFEENRNLAVQCQQQAEDLTFVLKTLAEELGMYVEVTFDEKEKVCVRKLVLKDHGWRDFLQTTTVMSMATSSSSSDTRATVTSGSALPVVAAPAAASRSNVRVIDTSSTSGSIDLSMAVAEYPYLWDDQPIQAVLGMKALRHVVLRDQEALVNAREHCARLEAENARLRSQIVDLQVGARAVRVRMGSS</sequence>